<protein>
    <recommendedName>
        <fullName evidence="3">Phosphoribosyltransferase</fullName>
    </recommendedName>
</protein>
<reference evidence="1" key="1">
    <citation type="submission" date="2019-10" db="EMBL/GenBank/DDBJ databases">
        <title>Draft genome sequece of Microseira wollei NIES-4236.</title>
        <authorList>
            <person name="Yamaguchi H."/>
            <person name="Suzuki S."/>
            <person name="Kawachi M."/>
        </authorList>
    </citation>
    <scope>NUCLEOTIDE SEQUENCE</scope>
    <source>
        <strain evidence="1">NIES-4236</strain>
    </source>
</reference>
<evidence type="ECO:0000313" key="2">
    <source>
        <dbReference type="Proteomes" id="UP001050975"/>
    </source>
</evidence>
<dbReference type="EMBL" id="BLAY01000234">
    <property type="protein sequence ID" value="GET43592.1"/>
    <property type="molecule type" value="Genomic_DNA"/>
</dbReference>
<gene>
    <name evidence="1" type="ORF">MiSe_84170</name>
</gene>
<evidence type="ECO:0008006" key="3">
    <source>
        <dbReference type="Google" id="ProtNLM"/>
    </source>
</evidence>
<keyword evidence="2" id="KW-1185">Reference proteome</keyword>
<dbReference type="PANTHER" id="PTHR47505:SF1">
    <property type="entry name" value="DNA UTILIZATION PROTEIN YHGH"/>
    <property type="match status" value="1"/>
</dbReference>
<dbReference type="InterPro" id="IPR029057">
    <property type="entry name" value="PRTase-like"/>
</dbReference>
<dbReference type="Gene3D" id="3.40.50.2020">
    <property type="match status" value="1"/>
</dbReference>
<comment type="caution">
    <text evidence="1">The sequence shown here is derived from an EMBL/GenBank/DDBJ whole genome shotgun (WGS) entry which is preliminary data.</text>
</comment>
<dbReference type="AlphaFoldDB" id="A0AAV3XKY0"/>
<accession>A0AAV3XKY0</accession>
<dbReference type="SUPFAM" id="SSF53271">
    <property type="entry name" value="PRTase-like"/>
    <property type="match status" value="1"/>
</dbReference>
<dbReference type="Proteomes" id="UP001050975">
    <property type="component" value="Unassembled WGS sequence"/>
</dbReference>
<proteinExistence type="predicted"/>
<sequence length="227" mass="25223">MGIRIPKINGLLSLFLQSNCPICQRQTPEVLCLYCQRQLQRCQLNSARQLWHSELPVFAWGSYGGAVKTSLAVLKYDNKPQIAQPLGQWLGKAWLNSDLAGTEKLTVVPIPLHGNKLRQRGYNQAELLAESFCQVTRLPLQRHGLERVRETEAQFTLGAAEREKNLKSAFAVGKNWQKSRPTASVLLLDDIYTTGATARAAADVLRRQGIRVYGLVAIAASGQNVSR</sequence>
<name>A0AAV3XKY0_9CYAN</name>
<evidence type="ECO:0000313" key="1">
    <source>
        <dbReference type="EMBL" id="GET43592.1"/>
    </source>
</evidence>
<dbReference type="PANTHER" id="PTHR47505">
    <property type="entry name" value="DNA UTILIZATION PROTEIN YHGH"/>
    <property type="match status" value="1"/>
</dbReference>
<dbReference type="InterPro" id="IPR051910">
    <property type="entry name" value="ComF/GntX_DNA_util-trans"/>
</dbReference>
<organism evidence="1 2">
    <name type="scientific">Microseira wollei NIES-4236</name>
    <dbReference type="NCBI Taxonomy" id="2530354"/>
    <lineage>
        <taxon>Bacteria</taxon>
        <taxon>Bacillati</taxon>
        <taxon>Cyanobacteriota</taxon>
        <taxon>Cyanophyceae</taxon>
        <taxon>Oscillatoriophycideae</taxon>
        <taxon>Aerosakkonematales</taxon>
        <taxon>Aerosakkonemataceae</taxon>
        <taxon>Microseira</taxon>
    </lineage>
</organism>